<sequence>MGAAGSGGQYIPWPVLLPQPSLAWSSKPWPVGAAIGRSCRRCRKTKRCKVTKLRQTEEPYANTIKVMSVQTEEPYANTIKVALSDVLREWGVPTNTAATLKPKINIGSSKFSSSVLKKQVDEIYLYAAEGEYSPSSARS</sequence>
<gene>
    <name evidence="1" type="ORF">UY3_03360</name>
</gene>
<accession>M7BQD1</accession>
<evidence type="ECO:0000313" key="2">
    <source>
        <dbReference type="Proteomes" id="UP000031443"/>
    </source>
</evidence>
<protein>
    <submittedName>
        <fullName evidence="1">Uncharacterized protein</fullName>
    </submittedName>
</protein>
<name>M7BQD1_CHEMY</name>
<evidence type="ECO:0000313" key="1">
    <source>
        <dbReference type="EMBL" id="EMP39419.1"/>
    </source>
</evidence>
<dbReference type="EMBL" id="KB516695">
    <property type="protein sequence ID" value="EMP39419.1"/>
    <property type="molecule type" value="Genomic_DNA"/>
</dbReference>
<dbReference type="Proteomes" id="UP000031443">
    <property type="component" value="Unassembled WGS sequence"/>
</dbReference>
<proteinExistence type="predicted"/>
<organism evidence="1 2">
    <name type="scientific">Chelonia mydas</name>
    <name type="common">Green sea-turtle</name>
    <name type="synonym">Chelonia agassizi</name>
    <dbReference type="NCBI Taxonomy" id="8469"/>
    <lineage>
        <taxon>Eukaryota</taxon>
        <taxon>Metazoa</taxon>
        <taxon>Chordata</taxon>
        <taxon>Craniata</taxon>
        <taxon>Vertebrata</taxon>
        <taxon>Euteleostomi</taxon>
        <taxon>Archelosauria</taxon>
        <taxon>Testudinata</taxon>
        <taxon>Testudines</taxon>
        <taxon>Cryptodira</taxon>
        <taxon>Durocryptodira</taxon>
        <taxon>Americhelydia</taxon>
        <taxon>Chelonioidea</taxon>
        <taxon>Cheloniidae</taxon>
        <taxon>Chelonia</taxon>
    </lineage>
</organism>
<keyword evidence="2" id="KW-1185">Reference proteome</keyword>
<reference evidence="2" key="1">
    <citation type="journal article" date="2013" name="Nat. Genet.">
        <title>The draft genomes of soft-shell turtle and green sea turtle yield insights into the development and evolution of the turtle-specific body plan.</title>
        <authorList>
            <person name="Wang Z."/>
            <person name="Pascual-Anaya J."/>
            <person name="Zadissa A."/>
            <person name="Li W."/>
            <person name="Niimura Y."/>
            <person name="Huang Z."/>
            <person name="Li C."/>
            <person name="White S."/>
            <person name="Xiong Z."/>
            <person name="Fang D."/>
            <person name="Wang B."/>
            <person name="Ming Y."/>
            <person name="Chen Y."/>
            <person name="Zheng Y."/>
            <person name="Kuraku S."/>
            <person name="Pignatelli M."/>
            <person name="Herrero J."/>
            <person name="Beal K."/>
            <person name="Nozawa M."/>
            <person name="Li Q."/>
            <person name="Wang J."/>
            <person name="Zhang H."/>
            <person name="Yu L."/>
            <person name="Shigenobu S."/>
            <person name="Wang J."/>
            <person name="Liu J."/>
            <person name="Flicek P."/>
            <person name="Searle S."/>
            <person name="Wang J."/>
            <person name="Kuratani S."/>
            <person name="Yin Y."/>
            <person name="Aken B."/>
            <person name="Zhang G."/>
            <person name="Irie N."/>
        </authorList>
    </citation>
    <scope>NUCLEOTIDE SEQUENCE [LARGE SCALE GENOMIC DNA]</scope>
</reference>
<dbReference type="AlphaFoldDB" id="M7BQD1"/>